<dbReference type="EMBL" id="CP018093">
    <property type="protein sequence ID" value="APD49709.1"/>
    <property type="molecule type" value="Genomic_DNA"/>
</dbReference>
<proteinExistence type="predicted"/>
<evidence type="ECO:0000313" key="1">
    <source>
        <dbReference type="EMBL" id="APD49709.1"/>
    </source>
</evidence>
<evidence type="ECO:0000313" key="2">
    <source>
        <dbReference type="Proteomes" id="UP000182459"/>
    </source>
</evidence>
<dbReference type="AlphaFoldDB" id="A0AAC9NP31"/>
<keyword evidence="2" id="KW-1185">Reference proteome</keyword>
<organism evidence="1 2">
    <name type="scientific">Francisella hispaniensis FSC454</name>
    <dbReference type="NCBI Taxonomy" id="1088883"/>
    <lineage>
        <taxon>Bacteria</taxon>
        <taxon>Pseudomonadati</taxon>
        <taxon>Pseudomonadota</taxon>
        <taxon>Gammaproteobacteria</taxon>
        <taxon>Thiotrichales</taxon>
        <taxon>Francisellaceae</taxon>
        <taxon>Francisella</taxon>
    </lineage>
</organism>
<accession>A0AAC9NP31</accession>
<dbReference type="Proteomes" id="UP000182459">
    <property type="component" value="Chromosome"/>
</dbReference>
<dbReference type="KEGG" id="fhi:FSC454_00400"/>
<dbReference type="RefSeq" id="WP_066045106.1">
    <property type="nucleotide sequence ID" value="NZ_CP018093.1"/>
</dbReference>
<protein>
    <submittedName>
        <fullName evidence="1">Uncharacterized protein</fullName>
    </submittedName>
</protein>
<sequence>MKDLSLSQFTEKIIQEAISNSNKTFIKNNEVLKPYSSTKIRAGIAGGLPFNSLVSDVSMGCLPKSSACYGMCFAAKSSWQKGFDFGKKITNIIDEDLLKKDLLRLPKNQKYLRCGWNSDPSWNWLLSYKIANILRKNDLLTIFITKAFTKVPDILLKYIALTKAEMRVSLSALDTNAQLEHRLKFIERYRELGGIIIPILLTASFKEDELITRQNNIVEWLVQNDFPAAENSLRFPKDSFMLKFIDHSKVKTMSDESSLWSGRLYPKKLVFPTTTSIPPEYTGINSSFLSELDLDYINKLFIDPVRTHKEVLQSKQSLSSPKMCGVSI</sequence>
<gene>
    <name evidence="1" type="ORF">FSC454_00400</name>
</gene>
<reference evidence="1 2" key="1">
    <citation type="submission" date="2016-11" db="EMBL/GenBank/DDBJ databases">
        <authorList>
            <person name="Hagglund E."/>
            <person name="Bystrom M."/>
            <person name="Naslund J."/>
            <person name="Stenberg P."/>
            <person name="Sjodin A."/>
        </authorList>
    </citation>
    <scope>NUCLEOTIDE SEQUENCE [LARGE SCALE GENOMIC DNA]</scope>
    <source>
        <strain evidence="1 2">CCUG 58020</strain>
    </source>
</reference>
<name>A0AAC9NP31_9GAMM</name>